<organism evidence="2 3">
    <name type="scientific">Clostridium ganghwense</name>
    <dbReference type="NCBI Taxonomy" id="312089"/>
    <lineage>
        <taxon>Bacteria</taxon>
        <taxon>Bacillati</taxon>
        <taxon>Bacillota</taxon>
        <taxon>Clostridia</taxon>
        <taxon>Eubacteriales</taxon>
        <taxon>Clostridiaceae</taxon>
        <taxon>Clostridium</taxon>
    </lineage>
</organism>
<reference evidence="2" key="1">
    <citation type="submission" date="2022-12" db="EMBL/GenBank/DDBJ databases">
        <authorList>
            <person name="Wang J."/>
        </authorList>
    </citation>
    <scope>NUCLEOTIDE SEQUENCE</scope>
    <source>
        <strain evidence="2">HY-42-06</strain>
    </source>
</reference>
<proteinExistence type="predicted"/>
<dbReference type="Proteomes" id="UP001079657">
    <property type="component" value="Unassembled WGS sequence"/>
</dbReference>
<dbReference type="EMBL" id="JAPQES010000005">
    <property type="protein sequence ID" value="MCY6371944.1"/>
    <property type="molecule type" value="Genomic_DNA"/>
</dbReference>
<accession>A0ABT4CS99</accession>
<keyword evidence="1" id="KW-0175">Coiled coil</keyword>
<evidence type="ECO:0000313" key="2">
    <source>
        <dbReference type="EMBL" id="MCY6371944.1"/>
    </source>
</evidence>
<sequence>MSNKNIDSEILNKYIESKQNIINNLDNNRLLLEEEINRKKEEINRNKQILQKQKFKKSLLKDQYNSLLRILKERGVIIYIKDNNYSIREWDNLYIKKEKNKNFIVSKNGNVLNELDERISKVFSKEISSGDYRLVVTRVENKKIKIQFFIGNDK</sequence>
<keyword evidence="3" id="KW-1185">Reference proteome</keyword>
<dbReference type="RefSeq" id="WP_268050843.1">
    <property type="nucleotide sequence ID" value="NZ_JAPQES010000005.1"/>
</dbReference>
<evidence type="ECO:0000313" key="3">
    <source>
        <dbReference type="Proteomes" id="UP001079657"/>
    </source>
</evidence>
<gene>
    <name evidence="2" type="ORF">OXH55_14955</name>
</gene>
<name>A0ABT4CS99_9CLOT</name>
<feature type="coiled-coil region" evidence="1">
    <location>
        <begin position="15"/>
        <end position="53"/>
    </location>
</feature>
<comment type="caution">
    <text evidence="2">The sequence shown here is derived from an EMBL/GenBank/DDBJ whole genome shotgun (WGS) entry which is preliminary data.</text>
</comment>
<protein>
    <submittedName>
        <fullName evidence="2">Uncharacterized protein</fullName>
    </submittedName>
</protein>
<evidence type="ECO:0000256" key="1">
    <source>
        <dbReference type="SAM" id="Coils"/>
    </source>
</evidence>